<keyword evidence="5 8" id="KW-0812">Transmembrane</keyword>
<dbReference type="CDD" id="cd13962">
    <property type="entry name" value="PT_UbiA_UBIAD1"/>
    <property type="match status" value="1"/>
</dbReference>
<protein>
    <submittedName>
        <fullName evidence="9">1,4-dihydroxy-2-naphthoate octaprenyltransferase</fullName>
    </submittedName>
</protein>
<feature type="transmembrane region" description="Helical" evidence="8">
    <location>
        <begin position="105"/>
        <end position="134"/>
    </location>
</feature>
<dbReference type="GO" id="GO:0004659">
    <property type="term" value="F:prenyltransferase activity"/>
    <property type="evidence" value="ECO:0007669"/>
    <property type="project" value="InterPro"/>
</dbReference>
<reference evidence="9 10" key="1">
    <citation type="journal article" date="2013" name="PLoS ONE">
        <title>Assembly-driven community genomics of a hypersaline microbial ecosystem.</title>
        <authorList>
            <person name="Podell S."/>
            <person name="Ugalde J.A."/>
            <person name="Narasingarao P."/>
            <person name="Banfield J.F."/>
            <person name="Heidelberg K.B."/>
            <person name="Allen E.E."/>
        </authorList>
    </citation>
    <scope>NUCLEOTIDE SEQUENCE [LARGE SCALE GENOMIC DNA]</scope>
    <source>
        <strain evidence="10">J07HQW1</strain>
    </source>
</reference>
<evidence type="ECO:0000256" key="3">
    <source>
        <dbReference type="ARBA" id="ARBA00022428"/>
    </source>
</evidence>
<dbReference type="Pfam" id="PF01040">
    <property type="entry name" value="UbiA"/>
    <property type="match status" value="1"/>
</dbReference>
<organism evidence="9 10">
    <name type="scientific">Haloquadratum walsbyi J07HQW1</name>
    <dbReference type="NCBI Taxonomy" id="1238424"/>
    <lineage>
        <taxon>Archaea</taxon>
        <taxon>Methanobacteriati</taxon>
        <taxon>Methanobacteriota</taxon>
        <taxon>Stenosarchaea group</taxon>
        <taxon>Halobacteria</taxon>
        <taxon>Halobacteriales</taxon>
        <taxon>Haloferacaceae</taxon>
        <taxon>Haloquadratum</taxon>
    </lineage>
</organism>
<keyword evidence="7 8" id="KW-0472">Membrane</keyword>
<dbReference type="PANTHER" id="PTHR13929:SF0">
    <property type="entry name" value="UBIA PRENYLTRANSFERASE DOMAIN-CONTAINING PROTEIN 1"/>
    <property type="match status" value="1"/>
</dbReference>
<evidence type="ECO:0000313" key="9">
    <source>
        <dbReference type="EMBL" id="ERG90648.1"/>
    </source>
</evidence>
<accession>U1N2R4</accession>
<keyword evidence="6 8" id="KW-1133">Transmembrane helix</keyword>
<evidence type="ECO:0000256" key="4">
    <source>
        <dbReference type="ARBA" id="ARBA00022679"/>
    </source>
</evidence>
<evidence type="ECO:0000313" key="10">
    <source>
        <dbReference type="Proteomes" id="UP000030649"/>
    </source>
</evidence>
<evidence type="ECO:0000256" key="7">
    <source>
        <dbReference type="ARBA" id="ARBA00023136"/>
    </source>
</evidence>
<evidence type="ECO:0000256" key="6">
    <source>
        <dbReference type="ARBA" id="ARBA00022989"/>
    </source>
</evidence>
<dbReference type="STRING" id="1238424.J07HQW1_00672"/>
<dbReference type="InterPro" id="IPR000537">
    <property type="entry name" value="UbiA_prenyltransferase"/>
</dbReference>
<evidence type="ECO:0000256" key="8">
    <source>
        <dbReference type="SAM" id="Phobius"/>
    </source>
</evidence>
<feature type="transmembrane region" description="Helical" evidence="8">
    <location>
        <begin position="46"/>
        <end position="66"/>
    </location>
</feature>
<evidence type="ECO:0000256" key="5">
    <source>
        <dbReference type="ARBA" id="ARBA00022692"/>
    </source>
</evidence>
<feature type="transmembrane region" description="Helical" evidence="8">
    <location>
        <begin position="250"/>
        <end position="269"/>
    </location>
</feature>
<feature type="transmembrane region" description="Helical" evidence="8">
    <location>
        <begin position="154"/>
        <end position="171"/>
    </location>
</feature>
<dbReference type="GO" id="GO:0042371">
    <property type="term" value="P:vitamin K biosynthetic process"/>
    <property type="evidence" value="ECO:0007669"/>
    <property type="project" value="TreeGrafter"/>
</dbReference>
<name>U1N2R4_9EURY</name>
<feature type="transmembrane region" description="Helical" evidence="8">
    <location>
        <begin position="226"/>
        <end position="243"/>
    </location>
</feature>
<dbReference type="Gene3D" id="1.10.357.140">
    <property type="entry name" value="UbiA prenyltransferase"/>
    <property type="match status" value="1"/>
</dbReference>
<dbReference type="AlphaFoldDB" id="U1N2R4"/>
<dbReference type="UniPathway" id="UPA00079"/>
<gene>
    <name evidence="9" type="ORF">J07HQW1_00672</name>
</gene>
<keyword evidence="4 9" id="KW-0808">Transferase</keyword>
<dbReference type="HOGENOM" id="CLU_043611_0_1_2"/>
<comment type="pathway">
    <text evidence="2">Quinol/quinone metabolism; menaquinone biosynthesis.</text>
</comment>
<dbReference type="EMBL" id="KE356560">
    <property type="protein sequence ID" value="ERG90648.1"/>
    <property type="molecule type" value="Genomic_DNA"/>
</dbReference>
<feature type="transmembrane region" description="Helical" evidence="8">
    <location>
        <begin position="178"/>
        <end position="197"/>
    </location>
</feature>
<dbReference type="InterPro" id="IPR026046">
    <property type="entry name" value="UBIAD1"/>
</dbReference>
<dbReference type="Proteomes" id="UP000030649">
    <property type="component" value="Unassembled WGS sequence"/>
</dbReference>
<evidence type="ECO:0000256" key="2">
    <source>
        <dbReference type="ARBA" id="ARBA00004863"/>
    </source>
</evidence>
<sequence>MAAITQYIGQLRPLISVSRPPFLALPITLIALGAAASAAHTGSISVIRTGVALIGLIALHISVNALNEAADYESGIDKRTDATPFSGGSKTLPTSDIDTTTVYRFGYLTAAIGGIIGIWFLLVIGPILIPIYVIGAISVLAYTEYLTKFGLGEIAAGLGLGGLPVIGAALIQSGEISSVELFAAVPAFILTFNLLLLNEFPDVVPDQYGGRANLIHRFGHAWSGRLYAVTTVSVPVIIAFGVVSNIFPRTALVALFGAVAAFRPVMWSVQTPEERPPTVVLRNNVIFILSTNILLATGLILPIV</sequence>
<dbReference type="InterPro" id="IPR044878">
    <property type="entry name" value="UbiA_sf"/>
</dbReference>
<dbReference type="GO" id="GO:0005886">
    <property type="term" value="C:plasma membrane"/>
    <property type="evidence" value="ECO:0007669"/>
    <property type="project" value="UniProtKB-SubCell"/>
</dbReference>
<dbReference type="GO" id="GO:0009234">
    <property type="term" value="P:menaquinone biosynthetic process"/>
    <property type="evidence" value="ECO:0007669"/>
    <property type="project" value="UniProtKB-UniPathway"/>
</dbReference>
<keyword evidence="3" id="KW-0474">Menaquinone biosynthesis</keyword>
<feature type="transmembrane region" description="Helical" evidence="8">
    <location>
        <begin position="21"/>
        <end position="40"/>
    </location>
</feature>
<proteinExistence type="predicted"/>
<feature type="transmembrane region" description="Helical" evidence="8">
    <location>
        <begin position="281"/>
        <end position="301"/>
    </location>
</feature>
<evidence type="ECO:0000256" key="1">
    <source>
        <dbReference type="ARBA" id="ARBA00004651"/>
    </source>
</evidence>
<dbReference type="PANTHER" id="PTHR13929">
    <property type="entry name" value="1,4-DIHYDROXY-2-NAPHTHOATE OCTAPRENYLTRANSFERASE"/>
    <property type="match status" value="1"/>
</dbReference>
<comment type="subcellular location">
    <subcellularLocation>
        <location evidence="1">Cell membrane</location>
        <topology evidence="1">Multi-pass membrane protein</topology>
    </subcellularLocation>
</comment>